<evidence type="ECO:0000313" key="1">
    <source>
        <dbReference type="Proteomes" id="UP000694865"/>
    </source>
</evidence>
<reference evidence="2" key="1">
    <citation type="submission" date="2025-08" db="UniProtKB">
        <authorList>
            <consortium name="RefSeq"/>
        </authorList>
    </citation>
    <scope>IDENTIFICATION</scope>
    <source>
        <tissue evidence="2">Testes</tissue>
    </source>
</reference>
<protein>
    <submittedName>
        <fullName evidence="2">Uncharacterized protein LOC102801594</fullName>
    </submittedName>
</protein>
<dbReference type="InterPro" id="IPR011029">
    <property type="entry name" value="DEATH-like_dom_sf"/>
</dbReference>
<accession>A0ABM0M4G4</accession>
<sequence length="125" mass="14232">MASLRKWSKENCGKMQTRLNAIEQERKVRTQSHLIQETDIQFIAVKIGTYWEVVAKEVGIQKDTVAKTGSEATTAASDMMSRWLELSKTGRVAPPTWESLDEIIGRHDRQVASEIEKLRKSTDNK</sequence>
<dbReference type="Proteomes" id="UP000694865">
    <property type="component" value="Unplaced"/>
</dbReference>
<evidence type="ECO:0000313" key="2">
    <source>
        <dbReference type="RefSeq" id="XP_006814905.1"/>
    </source>
</evidence>
<gene>
    <name evidence="2" type="primary">LOC102801594</name>
</gene>
<dbReference type="RefSeq" id="XP_006814905.1">
    <property type="nucleotide sequence ID" value="XM_006814842.1"/>
</dbReference>
<keyword evidence="1" id="KW-1185">Reference proteome</keyword>
<dbReference type="Gene3D" id="1.10.533.10">
    <property type="entry name" value="Death Domain, Fas"/>
    <property type="match status" value="1"/>
</dbReference>
<dbReference type="GeneID" id="102801594"/>
<proteinExistence type="predicted"/>
<organism evidence="1 2">
    <name type="scientific">Saccoglossus kowalevskii</name>
    <name type="common">Acorn worm</name>
    <dbReference type="NCBI Taxonomy" id="10224"/>
    <lineage>
        <taxon>Eukaryota</taxon>
        <taxon>Metazoa</taxon>
        <taxon>Hemichordata</taxon>
        <taxon>Enteropneusta</taxon>
        <taxon>Harrimaniidae</taxon>
        <taxon>Saccoglossus</taxon>
    </lineage>
</organism>
<name>A0ABM0M4G4_SACKO</name>